<dbReference type="Proteomes" id="UP000594892">
    <property type="component" value="Chromosome 1"/>
</dbReference>
<dbReference type="EMBL" id="CP099583">
    <property type="protein sequence ID" value="USS42495.1"/>
    <property type="molecule type" value="Genomic_DNA"/>
</dbReference>
<feature type="compositionally biased region" description="Polar residues" evidence="1">
    <location>
        <begin position="284"/>
        <end position="298"/>
    </location>
</feature>
<evidence type="ECO:0000313" key="4">
    <source>
        <dbReference type="EMBL" id="USS42495.1"/>
    </source>
</evidence>
<dbReference type="PANTHER" id="PTHR31321">
    <property type="entry name" value="ACYL-COA THIOESTER HYDROLASE YBHC-RELATED"/>
    <property type="match status" value="1"/>
</dbReference>
<dbReference type="RefSeq" id="WP_015877901.1">
    <property type="nucleotide sequence ID" value="NZ_CP021075.1"/>
</dbReference>
<feature type="region of interest" description="Disordered" evidence="1">
    <location>
        <begin position="284"/>
        <end position="308"/>
    </location>
</feature>
<keyword evidence="6" id="KW-1185">Reference proteome</keyword>
<name>A0AAP9XVP2_BURGL</name>
<dbReference type="Proteomes" id="UP001056386">
    <property type="component" value="Chromosome 2"/>
</dbReference>
<dbReference type="GO" id="GO:0052689">
    <property type="term" value="F:carboxylic ester hydrolase activity"/>
    <property type="evidence" value="ECO:0007669"/>
    <property type="project" value="TreeGrafter"/>
</dbReference>
<dbReference type="InterPro" id="IPR011050">
    <property type="entry name" value="Pectin_lyase_fold/virulence"/>
</dbReference>
<dbReference type="SUPFAM" id="SSF51126">
    <property type="entry name" value="Pectin lyase-like"/>
    <property type="match status" value="1"/>
</dbReference>
<sequence length="572" mass="59043">MRRTITFLLMPATIVLAACGGDAAPSGPGVGANSATAATATGTDSVAAAATSAFVPANGETAACADTRLSITFDAPPTLGTSGRIKVMRASDGSVADTIDISGAPVTAGGETQTYMPAANTEIDKLGNNVGSLTQWRYVYYTPVTISGNTATVRLHDGVLAYGTRYYVSVDNGVLNGRIGGKAFAGIASPTAWAFQTHAAPRSPTAVTVAASGTSDFRSVQGALDWIMQNGCVTCTNANDAKTITIANGSYNEQLFLRNVNNLTIAGQSRTGVVVYDDNYESYNPSTGGSRTAPQSTLTTEGSGTRRSLGGGRSVFLVEGADLLKLTNFTLQNSHVKRAVDNNQAEAIYYNSATLNGSRLSATQMTFLSAQDTLQLKGWAWFYQSLIAGDVDFIWGSPYAALFEQSELHTVADPVTPTSGGYVFQSRAAYGFPGFVVLDGTLTADAAVPAGATYLARSGGLASPAYCTTAYTGSGSFGNANLGCDDVAYIGTRMGTHVAADGWYTNPTPNPASPTAAAGWRETGSLDASGHALSTSGRNSVVATTGADLSGLNTRAKVFASWNNNAGWTPAP</sequence>
<dbReference type="Gene3D" id="2.160.20.10">
    <property type="entry name" value="Single-stranded right-handed beta-helix, Pectin lyase-like"/>
    <property type="match status" value="1"/>
</dbReference>
<dbReference type="EMBL" id="CP065600">
    <property type="protein sequence ID" value="QPQ89373.1"/>
    <property type="molecule type" value="Genomic_DNA"/>
</dbReference>
<gene>
    <name evidence="3" type="ORF">I6H06_06860</name>
    <name evidence="4" type="ORF">NFI99_09855</name>
</gene>
<dbReference type="AlphaFoldDB" id="A0AAP9XVP2"/>
<evidence type="ECO:0000313" key="3">
    <source>
        <dbReference type="EMBL" id="QPQ89373.1"/>
    </source>
</evidence>
<feature type="compositionally biased region" description="Low complexity" evidence="1">
    <location>
        <begin position="299"/>
        <end position="308"/>
    </location>
</feature>
<accession>A0AAP9XVP2</accession>
<dbReference type="PANTHER" id="PTHR31321:SF57">
    <property type="entry name" value="PECTINESTERASE 53-RELATED"/>
    <property type="match status" value="1"/>
</dbReference>
<protein>
    <submittedName>
        <fullName evidence="3">Pectate lyase</fullName>
    </submittedName>
</protein>
<feature type="signal peptide" evidence="2">
    <location>
        <begin position="1"/>
        <end position="17"/>
    </location>
</feature>
<evidence type="ECO:0000313" key="6">
    <source>
        <dbReference type="Proteomes" id="UP001056386"/>
    </source>
</evidence>
<dbReference type="GeneID" id="45694079"/>
<organism evidence="3 5">
    <name type="scientific">Burkholderia glumae</name>
    <name type="common">Pseudomonas glumae</name>
    <dbReference type="NCBI Taxonomy" id="337"/>
    <lineage>
        <taxon>Bacteria</taxon>
        <taxon>Pseudomonadati</taxon>
        <taxon>Pseudomonadota</taxon>
        <taxon>Betaproteobacteria</taxon>
        <taxon>Burkholderiales</taxon>
        <taxon>Burkholderiaceae</taxon>
        <taxon>Burkholderia</taxon>
    </lineage>
</organism>
<evidence type="ECO:0000313" key="5">
    <source>
        <dbReference type="Proteomes" id="UP000594892"/>
    </source>
</evidence>
<reference evidence="4" key="2">
    <citation type="submission" date="2022-06" db="EMBL/GenBank/DDBJ databases">
        <title>Draft genome sequence of Burkholderia glumae strain GR20004 isolated from rice panicle showing bacterial panicle blight.</title>
        <authorList>
            <person name="Choi S.Y."/>
            <person name="Lee Y.H."/>
        </authorList>
    </citation>
    <scope>NUCLEOTIDE SEQUENCE</scope>
    <source>
        <strain evidence="4">GR20004</strain>
    </source>
</reference>
<dbReference type="PROSITE" id="PS51257">
    <property type="entry name" value="PROKAR_LIPOPROTEIN"/>
    <property type="match status" value="1"/>
</dbReference>
<reference evidence="3 5" key="1">
    <citation type="submission" date="2020-12" db="EMBL/GenBank/DDBJ databases">
        <title>FDA dAtabase for Regulatory Grade micrObial Sequences (FDA-ARGOS): Supporting development and validation of Infectious Disease Dx tests.</title>
        <authorList>
            <person name="Minogue T."/>
            <person name="Wolcott M."/>
            <person name="Wasieloski L."/>
            <person name="Aguilar W."/>
            <person name="Moore D."/>
            <person name="Jaissle J."/>
            <person name="Tallon L."/>
            <person name="Sadzewicz L."/>
            <person name="Zhao X."/>
            <person name="Boylan J."/>
            <person name="Ott S."/>
            <person name="Bowen H."/>
            <person name="Vavikolanu K."/>
            <person name="Mehta A."/>
            <person name="Aluvathingal J."/>
            <person name="Nadendla S."/>
            <person name="Yan Y."/>
            <person name="Sichtig H."/>
        </authorList>
    </citation>
    <scope>NUCLEOTIDE SEQUENCE [LARGE SCALE GENOMIC DNA]</scope>
    <source>
        <strain evidence="3 5">FDAARGOS_949</strain>
    </source>
</reference>
<proteinExistence type="predicted"/>
<keyword evidence="2" id="KW-0732">Signal</keyword>
<dbReference type="InterPro" id="IPR012334">
    <property type="entry name" value="Pectin_lyas_fold"/>
</dbReference>
<evidence type="ECO:0000256" key="1">
    <source>
        <dbReference type="SAM" id="MobiDB-lite"/>
    </source>
</evidence>
<keyword evidence="3" id="KW-0456">Lyase</keyword>
<dbReference type="GO" id="GO:0009279">
    <property type="term" value="C:cell outer membrane"/>
    <property type="evidence" value="ECO:0007669"/>
    <property type="project" value="TreeGrafter"/>
</dbReference>
<dbReference type="GO" id="GO:0016829">
    <property type="term" value="F:lyase activity"/>
    <property type="evidence" value="ECO:0007669"/>
    <property type="project" value="UniProtKB-KW"/>
</dbReference>
<feature type="chain" id="PRO_5042902122" evidence="2">
    <location>
        <begin position="18"/>
        <end position="572"/>
    </location>
</feature>
<evidence type="ECO:0000256" key="2">
    <source>
        <dbReference type="SAM" id="SignalP"/>
    </source>
</evidence>